<feature type="domain" description="Winged helix DNA-binding" evidence="1">
    <location>
        <begin position="17"/>
        <end position="104"/>
    </location>
</feature>
<comment type="caution">
    <text evidence="2">The sequence shown here is derived from an EMBL/GenBank/DDBJ whole genome shotgun (WGS) entry which is preliminary data.</text>
</comment>
<keyword evidence="3" id="KW-1185">Reference proteome</keyword>
<evidence type="ECO:0000313" key="2">
    <source>
        <dbReference type="EMBL" id="PHZ83991.1"/>
    </source>
</evidence>
<accession>A0A2G4YNT8</accession>
<dbReference type="PANTHER" id="PTHR37318">
    <property type="entry name" value="BSL7504 PROTEIN"/>
    <property type="match status" value="1"/>
</dbReference>
<dbReference type="AlphaFoldDB" id="A0A2G4YNT8"/>
<dbReference type="Proteomes" id="UP000229730">
    <property type="component" value="Unassembled WGS sequence"/>
</dbReference>
<dbReference type="Pfam" id="PF13601">
    <property type="entry name" value="HTH_34"/>
    <property type="match status" value="1"/>
</dbReference>
<evidence type="ECO:0000259" key="1">
    <source>
        <dbReference type="Pfam" id="PF13601"/>
    </source>
</evidence>
<protein>
    <submittedName>
        <fullName evidence="2">Transcriptional regulator</fullName>
    </submittedName>
</protein>
<reference evidence="2 3" key="1">
    <citation type="submission" date="2017-10" db="EMBL/GenBank/DDBJ databases">
        <title>Frigbacter circumglobatus gen. nov. sp. nov., isolated from sediment cultured in situ.</title>
        <authorList>
            <person name="Zhao Z."/>
        </authorList>
    </citation>
    <scope>NUCLEOTIDE SEQUENCE [LARGE SCALE GENOMIC DNA]</scope>
    <source>
        <strain evidence="2 3">ZYL</strain>
    </source>
</reference>
<dbReference type="InterPro" id="IPR036388">
    <property type="entry name" value="WH-like_DNA-bd_sf"/>
</dbReference>
<dbReference type="EMBL" id="PDEM01000029">
    <property type="protein sequence ID" value="PHZ83991.1"/>
    <property type="molecule type" value="Genomic_DNA"/>
</dbReference>
<dbReference type="OrthoDB" id="5521380at2"/>
<dbReference type="Gene3D" id="1.10.10.10">
    <property type="entry name" value="Winged helix-like DNA-binding domain superfamily/Winged helix DNA-binding domain"/>
    <property type="match status" value="1"/>
</dbReference>
<organism evidence="2 3">
    <name type="scientific">Paremcibacter congregatus</name>
    <dbReference type="NCBI Taxonomy" id="2043170"/>
    <lineage>
        <taxon>Bacteria</taxon>
        <taxon>Pseudomonadati</taxon>
        <taxon>Pseudomonadota</taxon>
        <taxon>Alphaproteobacteria</taxon>
        <taxon>Emcibacterales</taxon>
        <taxon>Emcibacteraceae</taxon>
        <taxon>Paremcibacter</taxon>
    </lineage>
</organism>
<dbReference type="InterPro" id="IPR036390">
    <property type="entry name" value="WH_DNA-bd_sf"/>
</dbReference>
<dbReference type="PANTHER" id="PTHR37318:SF1">
    <property type="entry name" value="BSL7504 PROTEIN"/>
    <property type="match status" value="1"/>
</dbReference>
<dbReference type="InParanoid" id="A0A2G4YNT8"/>
<proteinExistence type="predicted"/>
<name>A0A2G4YNT8_9PROT</name>
<evidence type="ECO:0000313" key="3">
    <source>
        <dbReference type="Proteomes" id="UP000229730"/>
    </source>
</evidence>
<dbReference type="RefSeq" id="WP_099474474.1">
    <property type="nucleotide sequence ID" value="NZ_CP041025.1"/>
</dbReference>
<sequence>MTTFDHKEINDVIHGRVRLAIMSCLASAPPEDSGETAGVDFTQLKQQINVSDGNLSTHMTKLEEAGYLEITKQFKGKRPQTICHLTPAGREAFLAYVAHLESLLPPKL</sequence>
<gene>
    <name evidence="2" type="ORF">CRD36_14375</name>
</gene>
<dbReference type="InterPro" id="IPR027395">
    <property type="entry name" value="WH_DNA-bd_dom"/>
</dbReference>
<dbReference type="SUPFAM" id="SSF46785">
    <property type="entry name" value="Winged helix' DNA-binding domain"/>
    <property type="match status" value="1"/>
</dbReference>